<dbReference type="PANTHER" id="PTHR13847:SF285">
    <property type="entry name" value="FAD DEPENDENT OXIDOREDUCTASE DOMAIN-CONTAINING PROTEIN"/>
    <property type="match status" value="1"/>
</dbReference>
<protein>
    <recommendedName>
        <fullName evidence="1">FAD dependent oxidoreductase domain-containing protein</fullName>
    </recommendedName>
</protein>
<sequence length="458" mass="49349">VTAGYRSLSFWHDTVPGPLDPRPALPGDRDADVAIIGAGYTGLWTAYHLSLLDPSLRIVVLEREIAGFGASGRNGGWALGEYGISPMAFAAASSRDAALRQTRSLYDAVDDIGRVADAEDIDCHYAKGGWIDWARSPTQLERARASVTARHELGLTEDEVRLLGPDEAKAFGNATGTIGGKFLSAVAAIHPSRLVRGLAEACERRGVVIHEGTACSGFEPGVVHTDRGNVRAEVVVRATEGYTRDLAGHRRTMAPIYSLMIATAPLPDHVWDEIGLHTRPTFKDTRHLTIYGQRTADGRFAFGGRGAPYRFGSLIDPATERAGSVHDELVRTLRELFPVIGDVEVTHRWGGVLGAPRDWFPSVRLDRSTGLATAGGYVGDGVAASKLAGHTLAELIVGVESERTDLPWVGHVSPKWEPEPLRWLGVNAGLMVAGAADRAEARRGRTTWHSSVLKRLIG</sequence>
<reference evidence="2" key="1">
    <citation type="submission" date="2018-05" db="EMBL/GenBank/DDBJ databases">
        <authorList>
            <person name="Lanie J.A."/>
            <person name="Ng W.-L."/>
            <person name="Kazmierczak K.M."/>
            <person name="Andrzejewski T.M."/>
            <person name="Davidsen T.M."/>
            <person name="Wayne K.J."/>
            <person name="Tettelin H."/>
            <person name="Glass J.I."/>
            <person name="Rusch D."/>
            <person name="Podicherti R."/>
            <person name="Tsui H.-C.T."/>
            <person name="Winkler M.E."/>
        </authorList>
    </citation>
    <scope>NUCLEOTIDE SEQUENCE</scope>
</reference>
<dbReference type="AlphaFoldDB" id="A0A381R9R2"/>
<dbReference type="PANTHER" id="PTHR13847">
    <property type="entry name" value="SARCOSINE DEHYDROGENASE-RELATED"/>
    <property type="match status" value="1"/>
</dbReference>
<organism evidence="2">
    <name type="scientific">marine metagenome</name>
    <dbReference type="NCBI Taxonomy" id="408172"/>
    <lineage>
        <taxon>unclassified sequences</taxon>
        <taxon>metagenomes</taxon>
        <taxon>ecological metagenomes</taxon>
    </lineage>
</organism>
<dbReference type="Pfam" id="PF01266">
    <property type="entry name" value="DAO"/>
    <property type="match status" value="1"/>
</dbReference>
<dbReference type="Gene3D" id="3.30.9.10">
    <property type="entry name" value="D-Amino Acid Oxidase, subunit A, domain 2"/>
    <property type="match status" value="1"/>
</dbReference>
<evidence type="ECO:0000259" key="1">
    <source>
        <dbReference type="Pfam" id="PF01266"/>
    </source>
</evidence>
<gene>
    <name evidence="2" type="ORF">METZ01_LOCUS40433</name>
</gene>
<feature type="domain" description="FAD dependent oxidoreductase" evidence="1">
    <location>
        <begin position="32"/>
        <end position="395"/>
    </location>
</feature>
<dbReference type="Gene3D" id="3.50.50.60">
    <property type="entry name" value="FAD/NAD(P)-binding domain"/>
    <property type="match status" value="1"/>
</dbReference>
<dbReference type="GO" id="GO:0005737">
    <property type="term" value="C:cytoplasm"/>
    <property type="evidence" value="ECO:0007669"/>
    <property type="project" value="TreeGrafter"/>
</dbReference>
<dbReference type="EMBL" id="UINC01001731">
    <property type="protein sequence ID" value="SUZ87579.1"/>
    <property type="molecule type" value="Genomic_DNA"/>
</dbReference>
<feature type="non-terminal residue" evidence="2">
    <location>
        <position position="1"/>
    </location>
</feature>
<evidence type="ECO:0000313" key="2">
    <source>
        <dbReference type="EMBL" id="SUZ87579.1"/>
    </source>
</evidence>
<accession>A0A381R9R2</accession>
<name>A0A381R9R2_9ZZZZ</name>
<dbReference type="InterPro" id="IPR006076">
    <property type="entry name" value="FAD-dep_OxRdtase"/>
</dbReference>
<dbReference type="SUPFAM" id="SSF51905">
    <property type="entry name" value="FAD/NAD(P)-binding domain"/>
    <property type="match status" value="1"/>
</dbReference>
<proteinExistence type="predicted"/>
<dbReference type="InterPro" id="IPR036188">
    <property type="entry name" value="FAD/NAD-bd_sf"/>
</dbReference>